<comment type="subcellular location">
    <subcellularLocation>
        <location evidence="1">Membrane</location>
        <topology evidence="1">Multi-pass membrane protein</topology>
    </subcellularLocation>
</comment>
<dbReference type="PROSITE" id="PS50216">
    <property type="entry name" value="DHHC"/>
    <property type="match status" value="1"/>
</dbReference>
<keyword evidence="3 8" id="KW-0808">Transferase</keyword>
<proteinExistence type="inferred from homology"/>
<comment type="similarity">
    <text evidence="2 8">Belongs to the DHHC palmitoyltransferase family.</text>
</comment>
<gene>
    <name evidence="10" type="ORF">QJS10_CPA03g02571</name>
</gene>
<dbReference type="PANTHER" id="PTHR12246">
    <property type="entry name" value="PALMITOYLTRANSFERASE ZDHHC16"/>
    <property type="match status" value="1"/>
</dbReference>
<evidence type="ECO:0000313" key="11">
    <source>
        <dbReference type="Proteomes" id="UP001180020"/>
    </source>
</evidence>
<dbReference type="Proteomes" id="UP001180020">
    <property type="component" value="Unassembled WGS sequence"/>
</dbReference>
<sequence length="158" mass="17665">MDHHCPFIGNCVGAVNHRHFVAFLTSVIVSCTYINLMAIYAGLRLWPPLQLAHPTGLVTASEVIKQIFIALLSSALLLSARGLILVYLFIASTSMAFGISVLLWQQLYINNLSSREDAGHEGGCQNLVRFFSCPHLISRFFVRFNNVKSWEMTVSKHL</sequence>
<feature type="domain" description="Palmitoyltransferase DHHC" evidence="9">
    <location>
        <begin position="1"/>
        <end position="108"/>
    </location>
</feature>
<evidence type="ECO:0000256" key="8">
    <source>
        <dbReference type="RuleBase" id="RU079119"/>
    </source>
</evidence>
<dbReference type="GO" id="GO:0016020">
    <property type="term" value="C:membrane"/>
    <property type="evidence" value="ECO:0007669"/>
    <property type="project" value="UniProtKB-SubCell"/>
</dbReference>
<dbReference type="InterPro" id="IPR039859">
    <property type="entry name" value="PFA4/ZDH16/20/ERF2-like"/>
</dbReference>
<evidence type="ECO:0000256" key="7">
    <source>
        <dbReference type="ARBA" id="ARBA00023315"/>
    </source>
</evidence>
<keyword evidence="7 8" id="KW-0012">Acyltransferase</keyword>
<name>A0AAV9F7I0_ACOCL</name>
<keyword evidence="5 8" id="KW-1133">Transmembrane helix</keyword>
<protein>
    <recommendedName>
        <fullName evidence="8">S-acyltransferase</fullName>
        <ecNumber evidence="8">2.3.1.225</ecNumber>
    </recommendedName>
    <alternativeName>
        <fullName evidence="8">Palmitoyltransferase</fullName>
    </alternativeName>
</protein>
<dbReference type="Pfam" id="PF01529">
    <property type="entry name" value="DHHC"/>
    <property type="match status" value="1"/>
</dbReference>
<comment type="catalytic activity">
    <reaction evidence="8">
        <text>L-cysteinyl-[protein] + hexadecanoyl-CoA = S-hexadecanoyl-L-cysteinyl-[protein] + CoA</text>
        <dbReference type="Rhea" id="RHEA:36683"/>
        <dbReference type="Rhea" id="RHEA-COMP:10131"/>
        <dbReference type="Rhea" id="RHEA-COMP:11032"/>
        <dbReference type="ChEBI" id="CHEBI:29950"/>
        <dbReference type="ChEBI" id="CHEBI:57287"/>
        <dbReference type="ChEBI" id="CHEBI:57379"/>
        <dbReference type="ChEBI" id="CHEBI:74151"/>
        <dbReference type="EC" id="2.3.1.225"/>
    </reaction>
</comment>
<evidence type="ECO:0000256" key="3">
    <source>
        <dbReference type="ARBA" id="ARBA00022679"/>
    </source>
</evidence>
<evidence type="ECO:0000256" key="1">
    <source>
        <dbReference type="ARBA" id="ARBA00004141"/>
    </source>
</evidence>
<dbReference type="InterPro" id="IPR001594">
    <property type="entry name" value="Palmitoyltrfase_DHHC"/>
</dbReference>
<evidence type="ECO:0000313" key="10">
    <source>
        <dbReference type="EMBL" id="KAK1321820.1"/>
    </source>
</evidence>
<evidence type="ECO:0000256" key="4">
    <source>
        <dbReference type="ARBA" id="ARBA00022692"/>
    </source>
</evidence>
<comment type="domain">
    <text evidence="8">The DHHC domain is required for palmitoyltransferase activity.</text>
</comment>
<feature type="transmembrane region" description="Helical" evidence="8">
    <location>
        <begin position="20"/>
        <end position="43"/>
    </location>
</feature>
<dbReference type="EC" id="2.3.1.225" evidence="8"/>
<comment type="caution">
    <text evidence="10">The sequence shown here is derived from an EMBL/GenBank/DDBJ whole genome shotgun (WGS) entry which is preliminary data.</text>
</comment>
<keyword evidence="4 8" id="KW-0812">Transmembrane</keyword>
<evidence type="ECO:0000256" key="5">
    <source>
        <dbReference type="ARBA" id="ARBA00022989"/>
    </source>
</evidence>
<accession>A0AAV9F7I0</accession>
<dbReference type="AlphaFoldDB" id="A0AAV9F7I0"/>
<dbReference type="EMBL" id="JAUJYO010000003">
    <property type="protein sequence ID" value="KAK1321820.1"/>
    <property type="molecule type" value="Genomic_DNA"/>
</dbReference>
<organism evidence="10 11">
    <name type="scientific">Acorus calamus</name>
    <name type="common">Sweet flag</name>
    <dbReference type="NCBI Taxonomy" id="4465"/>
    <lineage>
        <taxon>Eukaryota</taxon>
        <taxon>Viridiplantae</taxon>
        <taxon>Streptophyta</taxon>
        <taxon>Embryophyta</taxon>
        <taxon>Tracheophyta</taxon>
        <taxon>Spermatophyta</taxon>
        <taxon>Magnoliopsida</taxon>
        <taxon>Liliopsida</taxon>
        <taxon>Acoraceae</taxon>
        <taxon>Acorus</taxon>
    </lineage>
</organism>
<feature type="transmembrane region" description="Helical" evidence="8">
    <location>
        <begin position="84"/>
        <end position="104"/>
    </location>
</feature>
<evidence type="ECO:0000259" key="9">
    <source>
        <dbReference type="Pfam" id="PF01529"/>
    </source>
</evidence>
<keyword evidence="11" id="KW-1185">Reference proteome</keyword>
<reference evidence="10" key="1">
    <citation type="journal article" date="2023" name="Nat. Commun.">
        <title>Diploid and tetraploid genomes of Acorus and the evolution of monocots.</title>
        <authorList>
            <person name="Ma L."/>
            <person name="Liu K.W."/>
            <person name="Li Z."/>
            <person name="Hsiao Y.Y."/>
            <person name="Qi Y."/>
            <person name="Fu T."/>
            <person name="Tang G.D."/>
            <person name="Zhang D."/>
            <person name="Sun W.H."/>
            <person name="Liu D.K."/>
            <person name="Li Y."/>
            <person name="Chen G.Z."/>
            <person name="Liu X.D."/>
            <person name="Liao X.Y."/>
            <person name="Jiang Y.T."/>
            <person name="Yu X."/>
            <person name="Hao Y."/>
            <person name="Huang J."/>
            <person name="Zhao X.W."/>
            <person name="Ke S."/>
            <person name="Chen Y.Y."/>
            <person name="Wu W.L."/>
            <person name="Hsu J.L."/>
            <person name="Lin Y.F."/>
            <person name="Huang M.D."/>
            <person name="Li C.Y."/>
            <person name="Huang L."/>
            <person name="Wang Z.W."/>
            <person name="Zhao X."/>
            <person name="Zhong W.Y."/>
            <person name="Peng D.H."/>
            <person name="Ahmad S."/>
            <person name="Lan S."/>
            <person name="Zhang J.S."/>
            <person name="Tsai W.C."/>
            <person name="Van de Peer Y."/>
            <person name="Liu Z.J."/>
        </authorList>
    </citation>
    <scope>NUCLEOTIDE SEQUENCE</scope>
    <source>
        <strain evidence="10">CP</strain>
    </source>
</reference>
<reference evidence="10" key="2">
    <citation type="submission" date="2023-06" db="EMBL/GenBank/DDBJ databases">
        <authorList>
            <person name="Ma L."/>
            <person name="Liu K.-W."/>
            <person name="Li Z."/>
            <person name="Hsiao Y.-Y."/>
            <person name="Qi Y."/>
            <person name="Fu T."/>
            <person name="Tang G."/>
            <person name="Zhang D."/>
            <person name="Sun W.-H."/>
            <person name="Liu D.-K."/>
            <person name="Li Y."/>
            <person name="Chen G.-Z."/>
            <person name="Liu X.-D."/>
            <person name="Liao X.-Y."/>
            <person name="Jiang Y.-T."/>
            <person name="Yu X."/>
            <person name="Hao Y."/>
            <person name="Huang J."/>
            <person name="Zhao X.-W."/>
            <person name="Ke S."/>
            <person name="Chen Y.-Y."/>
            <person name="Wu W.-L."/>
            <person name="Hsu J.-L."/>
            <person name="Lin Y.-F."/>
            <person name="Huang M.-D."/>
            <person name="Li C.-Y."/>
            <person name="Huang L."/>
            <person name="Wang Z.-W."/>
            <person name="Zhao X."/>
            <person name="Zhong W.-Y."/>
            <person name="Peng D.-H."/>
            <person name="Ahmad S."/>
            <person name="Lan S."/>
            <person name="Zhang J.-S."/>
            <person name="Tsai W.-C."/>
            <person name="Van De Peer Y."/>
            <person name="Liu Z.-J."/>
        </authorList>
    </citation>
    <scope>NUCLEOTIDE SEQUENCE</scope>
    <source>
        <strain evidence="10">CP</strain>
        <tissue evidence="10">Leaves</tissue>
    </source>
</reference>
<evidence type="ECO:0000256" key="2">
    <source>
        <dbReference type="ARBA" id="ARBA00008574"/>
    </source>
</evidence>
<keyword evidence="6 8" id="KW-0472">Membrane</keyword>
<evidence type="ECO:0000256" key="6">
    <source>
        <dbReference type="ARBA" id="ARBA00023136"/>
    </source>
</evidence>
<dbReference type="GO" id="GO:0019706">
    <property type="term" value="F:protein-cysteine S-palmitoyltransferase activity"/>
    <property type="evidence" value="ECO:0007669"/>
    <property type="project" value="UniProtKB-EC"/>
</dbReference>